<accession>L1JC27</accession>
<dbReference type="OMA" id="NMPIEVT"/>
<evidence type="ECO:0000313" key="9">
    <source>
        <dbReference type="EnsemblProtists" id="EKX46076"/>
    </source>
</evidence>
<protein>
    <recommendedName>
        <fullName evidence="7">B9 domain-containing protein 1</fullName>
    </recommendedName>
</protein>
<dbReference type="AlphaFoldDB" id="L1JC27"/>
<evidence type="ECO:0000256" key="6">
    <source>
        <dbReference type="ARBA" id="ARBA00038411"/>
    </source>
</evidence>
<reference evidence="8 10" key="1">
    <citation type="journal article" date="2012" name="Nature">
        <title>Algal genomes reveal evolutionary mosaicism and the fate of nucleomorphs.</title>
        <authorList>
            <consortium name="DOE Joint Genome Institute"/>
            <person name="Curtis B.A."/>
            <person name="Tanifuji G."/>
            <person name="Burki F."/>
            <person name="Gruber A."/>
            <person name="Irimia M."/>
            <person name="Maruyama S."/>
            <person name="Arias M.C."/>
            <person name="Ball S.G."/>
            <person name="Gile G.H."/>
            <person name="Hirakawa Y."/>
            <person name="Hopkins J.F."/>
            <person name="Kuo A."/>
            <person name="Rensing S.A."/>
            <person name="Schmutz J."/>
            <person name="Symeonidi A."/>
            <person name="Elias M."/>
            <person name="Eveleigh R.J."/>
            <person name="Herman E.K."/>
            <person name="Klute M.J."/>
            <person name="Nakayama T."/>
            <person name="Obornik M."/>
            <person name="Reyes-Prieto A."/>
            <person name="Armbrust E.V."/>
            <person name="Aves S.J."/>
            <person name="Beiko R.G."/>
            <person name="Coutinho P."/>
            <person name="Dacks J.B."/>
            <person name="Durnford D.G."/>
            <person name="Fast N.M."/>
            <person name="Green B.R."/>
            <person name="Grisdale C.J."/>
            <person name="Hempel F."/>
            <person name="Henrissat B."/>
            <person name="Hoppner M.P."/>
            <person name="Ishida K."/>
            <person name="Kim E."/>
            <person name="Koreny L."/>
            <person name="Kroth P.G."/>
            <person name="Liu Y."/>
            <person name="Malik S.B."/>
            <person name="Maier U.G."/>
            <person name="McRose D."/>
            <person name="Mock T."/>
            <person name="Neilson J.A."/>
            <person name="Onodera N.T."/>
            <person name="Poole A.M."/>
            <person name="Pritham E.J."/>
            <person name="Richards T.A."/>
            <person name="Rocap G."/>
            <person name="Roy S.W."/>
            <person name="Sarai C."/>
            <person name="Schaack S."/>
            <person name="Shirato S."/>
            <person name="Slamovits C.H."/>
            <person name="Spencer D.F."/>
            <person name="Suzuki S."/>
            <person name="Worden A.Z."/>
            <person name="Zauner S."/>
            <person name="Barry K."/>
            <person name="Bell C."/>
            <person name="Bharti A.K."/>
            <person name="Crow J.A."/>
            <person name="Grimwood J."/>
            <person name="Kramer R."/>
            <person name="Lindquist E."/>
            <person name="Lucas S."/>
            <person name="Salamov A."/>
            <person name="McFadden G.I."/>
            <person name="Lane C.E."/>
            <person name="Keeling P.J."/>
            <person name="Gray M.W."/>
            <person name="Grigoriev I.V."/>
            <person name="Archibald J.M."/>
        </authorList>
    </citation>
    <scope>NUCLEOTIDE SEQUENCE</scope>
    <source>
        <strain evidence="8 10">CCMP2712</strain>
    </source>
</reference>
<keyword evidence="4" id="KW-0206">Cytoskeleton</keyword>
<evidence type="ECO:0000256" key="1">
    <source>
        <dbReference type="ARBA" id="ARBA00004120"/>
    </source>
</evidence>
<dbReference type="GO" id="GO:0060271">
    <property type="term" value="P:cilium assembly"/>
    <property type="evidence" value="ECO:0007669"/>
    <property type="project" value="TreeGrafter"/>
</dbReference>
<dbReference type="InterPro" id="IPR010796">
    <property type="entry name" value="C2_B9-type_dom"/>
</dbReference>
<dbReference type="EMBL" id="JH992996">
    <property type="protein sequence ID" value="EKX46076.1"/>
    <property type="molecule type" value="Genomic_DNA"/>
</dbReference>
<evidence type="ECO:0000256" key="5">
    <source>
        <dbReference type="ARBA" id="ARBA00023273"/>
    </source>
</evidence>
<evidence type="ECO:0000256" key="2">
    <source>
        <dbReference type="ARBA" id="ARBA00022490"/>
    </source>
</evidence>
<reference evidence="10" key="2">
    <citation type="submission" date="2012-11" db="EMBL/GenBank/DDBJ databases">
        <authorList>
            <person name="Kuo A."/>
            <person name="Curtis B.A."/>
            <person name="Tanifuji G."/>
            <person name="Burki F."/>
            <person name="Gruber A."/>
            <person name="Irimia M."/>
            <person name="Maruyama S."/>
            <person name="Arias M.C."/>
            <person name="Ball S.G."/>
            <person name="Gile G.H."/>
            <person name="Hirakawa Y."/>
            <person name="Hopkins J.F."/>
            <person name="Rensing S.A."/>
            <person name="Schmutz J."/>
            <person name="Symeonidi A."/>
            <person name="Elias M."/>
            <person name="Eveleigh R.J."/>
            <person name="Herman E.K."/>
            <person name="Klute M.J."/>
            <person name="Nakayama T."/>
            <person name="Obornik M."/>
            <person name="Reyes-Prieto A."/>
            <person name="Armbrust E.V."/>
            <person name="Aves S.J."/>
            <person name="Beiko R.G."/>
            <person name="Coutinho P."/>
            <person name="Dacks J.B."/>
            <person name="Durnford D.G."/>
            <person name="Fast N.M."/>
            <person name="Green B.R."/>
            <person name="Grisdale C."/>
            <person name="Hempe F."/>
            <person name="Henrissat B."/>
            <person name="Hoppner M.P."/>
            <person name="Ishida K.-I."/>
            <person name="Kim E."/>
            <person name="Koreny L."/>
            <person name="Kroth P.G."/>
            <person name="Liu Y."/>
            <person name="Malik S.-B."/>
            <person name="Maier U.G."/>
            <person name="McRose D."/>
            <person name="Mock T."/>
            <person name="Neilson J.A."/>
            <person name="Onodera N.T."/>
            <person name="Poole A.M."/>
            <person name="Pritham E.J."/>
            <person name="Richards T.A."/>
            <person name="Rocap G."/>
            <person name="Roy S.W."/>
            <person name="Sarai C."/>
            <person name="Schaack S."/>
            <person name="Shirato S."/>
            <person name="Slamovits C.H."/>
            <person name="Spencer D.F."/>
            <person name="Suzuki S."/>
            <person name="Worden A.Z."/>
            <person name="Zauner S."/>
            <person name="Barry K."/>
            <person name="Bell C."/>
            <person name="Bharti A.K."/>
            <person name="Crow J.A."/>
            <person name="Grimwood J."/>
            <person name="Kramer R."/>
            <person name="Lindquist E."/>
            <person name="Lucas S."/>
            <person name="Salamov A."/>
            <person name="McFadden G.I."/>
            <person name="Lane C.E."/>
            <person name="Keeling P.J."/>
            <person name="Gray M.W."/>
            <person name="Grigoriev I.V."/>
            <person name="Archibald J.M."/>
        </authorList>
    </citation>
    <scope>NUCLEOTIDE SEQUENCE</scope>
    <source>
        <strain evidence="10">CCMP2712</strain>
    </source>
</reference>
<proteinExistence type="inferred from homology"/>
<evidence type="ECO:0000313" key="10">
    <source>
        <dbReference type="Proteomes" id="UP000011087"/>
    </source>
</evidence>
<keyword evidence="3" id="KW-0970">Cilium biogenesis/degradation</keyword>
<dbReference type="GO" id="GO:0036038">
    <property type="term" value="C:MKS complex"/>
    <property type="evidence" value="ECO:0007669"/>
    <property type="project" value="TreeGrafter"/>
</dbReference>
<dbReference type="STRING" id="905079.L1JC27"/>
<organism evidence="8">
    <name type="scientific">Guillardia theta (strain CCMP2712)</name>
    <name type="common">Cryptophyte</name>
    <dbReference type="NCBI Taxonomy" id="905079"/>
    <lineage>
        <taxon>Eukaryota</taxon>
        <taxon>Cryptophyceae</taxon>
        <taxon>Pyrenomonadales</taxon>
        <taxon>Geminigeraceae</taxon>
        <taxon>Guillardia</taxon>
    </lineage>
</organism>
<dbReference type="PANTHER" id="PTHR12968">
    <property type="entry name" value="B9 DOMAIN-CONTAINING"/>
    <property type="match status" value="1"/>
</dbReference>
<dbReference type="GeneID" id="17302771"/>
<dbReference type="PANTHER" id="PTHR12968:SF1">
    <property type="entry name" value="B9 DOMAIN-CONTAINING PROTEIN 1"/>
    <property type="match status" value="1"/>
</dbReference>
<evidence type="ECO:0000256" key="7">
    <source>
        <dbReference type="ARBA" id="ARBA00039274"/>
    </source>
</evidence>
<dbReference type="PaxDb" id="55529-EKX46076"/>
<dbReference type="OrthoDB" id="431939at2759"/>
<dbReference type="Pfam" id="PF07162">
    <property type="entry name" value="B9-C2"/>
    <property type="match status" value="1"/>
</dbReference>
<reference evidence="9" key="3">
    <citation type="submission" date="2016-03" db="UniProtKB">
        <authorList>
            <consortium name="EnsemblProtists"/>
        </authorList>
    </citation>
    <scope>IDENTIFICATION</scope>
</reference>
<evidence type="ECO:0000313" key="8">
    <source>
        <dbReference type="EMBL" id="EKX46076.1"/>
    </source>
</evidence>
<evidence type="ECO:0000256" key="4">
    <source>
        <dbReference type="ARBA" id="ARBA00023212"/>
    </source>
</evidence>
<dbReference type="RefSeq" id="XP_005833056.1">
    <property type="nucleotide sequence ID" value="XM_005832999.1"/>
</dbReference>
<keyword evidence="5" id="KW-0966">Cell projection</keyword>
<comment type="similarity">
    <text evidence="6">Belongs to the B9D family.</text>
</comment>
<evidence type="ECO:0000256" key="3">
    <source>
        <dbReference type="ARBA" id="ARBA00022794"/>
    </source>
</evidence>
<gene>
    <name evidence="8" type="ORF">GUITHDRAFT_108112</name>
</gene>
<dbReference type="KEGG" id="gtt:GUITHDRAFT_108112"/>
<name>L1JC27_GUITC</name>
<keyword evidence="10" id="KW-1185">Reference proteome</keyword>
<dbReference type="EnsemblProtists" id="EKX46076">
    <property type="protein sequence ID" value="EKX46076"/>
    <property type="gene ID" value="GUITHDRAFT_108112"/>
</dbReference>
<sequence length="240" mass="26193">MATSSAMLDRNAAPPSTFELHVTGQVESGSFAGDDNLYCNILVHHGIDWQVVAGMEEGVTQVASISPGSDSRVVWNFPLELTFKSTNVYGWPQIVLTVHGTDFLNRDVIRGYGSVHIPVVPGAHEVEVPMFRPLSVGRLPRAMAQMLTCLPQSSLLQQFIGWIHATPAGSARDVLHSCPSYVTAVVVEYIDPKRPALPTGREVTRVRTSGTVVLKLNVVVRNMKQLGYSIPVSSNLKVYQ</sequence>
<dbReference type="Proteomes" id="UP000011087">
    <property type="component" value="Unassembled WGS sequence"/>
</dbReference>
<dbReference type="eggNOG" id="KOG4027">
    <property type="taxonomic scope" value="Eukaryota"/>
</dbReference>
<comment type="subcellular location">
    <subcellularLocation>
        <location evidence="1">Cytoplasm</location>
        <location evidence="1">Cytoskeleton</location>
        <location evidence="1">Cilium basal body</location>
    </subcellularLocation>
</comment>
<keyword evidence="2" id="KW-0963">Cytoplasm</keyword>
<dbReference type="HOGENOM" id="CLU_084934_0_0_1"/>
<dbReference type="PROSITE" id="PS51381">
    <property type="entry name" value="C2_B9"/>
    <property type="match status" value="1"/>
</dbReference>